<evidence type="ECO:0000256" key="2">
    <source>
        <dbReference type="ARBA" id="ARBA00022741"/>
    </source>
</evidence>
<evidence type="ECO:0000313" key="11">
    <source>
        <dbReference type="Proteomes" id="UP000280417"/>
    </source>
</evidence>
<dbReference type="GO" id="GO:0015446">
    <property type="term" value="F:ATPase-coupled arsenite transmembrane transporter activity"/>
    <property type="evidence" value="ECO:0007669"/>
    <property type="project" value="UniProtKB-EC"/>
</dbReference>
<keyword evidence="5" id="KW-1278">Translocase</keyword>
<dbReference type="AlphaFoldDB" id="A0A662D9Y4"/>
<dbReference type="GO" id="GO:0016887">
    <property type="term" value="F:ATP hydrolysis activity"/>
    <property type="evidence" value="ECO:0007669"/>
    <property type="project" value="InterPro"/>
</dbReference>
<dbReference type="CDD" id="cd02035">
    <property type="entry name" value="ArsA"/>
    <property type="match status" value="1"/>
</dbReference>
<dbReference type="NCBIfam" id="TIGR00345">
    <property type="entry name" value="GET3_arsA_TRC40"/>
    <property type="match status" value="1"/>
</dbReference>
<dbReference type="InterPro" id="IPR016300">
    <property type="entry name" value="ATPase_ArsA/GET3"/>
</dbReference>
<dbReference type="GO" id="GO:0005524">
    <property type="term" value="F:ATP binding"/>
    <property type="evidence" value="ECO:0007669"/>
    <property type="project" value="UniProtKB-KW"/>
</dbReference>
<evidence type="ECO:0000256" key="1">
    <source>
        <dbReference type="ARBA" id="ARBA00011040"/>
    </source>
</evidence>
<dbReference type="InterPro" id="IPR025723">
    <property type="entry name" value="ArsA/GET3_ATPase-like"/>
</dbReference>
<dbReference type="EC" id="7.3.2.7" evidence="8"/>
<keyword evidence="3" id="KW-0067">ATP-binding</keyword>
<evidence type="ECO:0000259" key="9">
    <source>
        <dbReference type="Pfam" id="PF02374"/>
    </source>
</evidence>
<keyword evidence="2" id="KW-0547">Nucleotide-binding</keyword>
<comment type="function">
    <text evidence="7">Anion-transporting ATPase. Catalyzes the extrusion of arsenite.</text>
</comment>
<organism evidence="10 11">
    <name type="scientific">Aerophobetes bacterium</name>
    <dbReference type="NCBI Taxonomy" id="2030807"/>
    <lineage>
        <taxon>Bacteria</taxon>
        <taxon>Candidatus Aerophobota</taxon>
    </lineage>
</organism>
<evidence type="ECO:0000256" key="8">
    <source>
        <dbReference type="ARBA" id="ARBA00066752"/>
    </source>
</evidence>
<protein>
    <recommendedName>
        <fullName evidence="8">arsenite-transporting ATPase</fullName>
        <ecNumber evidence="8">7.3.2.7</ecNumber>
    </recommendedName>
</protein>
<evidence type="ECO:0000313" key="10">
    <source>
        <dbReference type="EMBL" id="RLE10919.1"/>
    </source>
</evidence>
<evidence type="ECO:0000256" key="7">
    <source>
        <dbReference type="ARBA" id="ARBA00059736"/>
    </source>
</evidence>
<dbReference type="Gene3D" id="3.40.50.300">
    <property type="entry name" value="P-loop containing nucleotide triphosphate hydrolases"/>
    <property type="match status" value="1"/>
</dbReference>
<feature type="domain" description="ArsA/GET3 Anion-transporting ATPase-like" evidence="9">
    <location>
        <begin position="10"/>
        <end position="312"/>
    </location>
</feature>
<evidence type="ECO:0000256" key="5">
    <source>
        <dbReference type="ARBA" id="ARBA00022967"/>
    </source>
</evidence>
<dbReference type="PANTHER" id="PTHR10803">
    <property type="entry name" value="ARSENICAL PUMP-DRIVING ATPASE ARSENITE-TRANSLOCATING ATPASE"/>
    <property type="match status" value="1"/>
</dbReference>
<dbReference type="EMBL" id="QMQA01000304">
    <property type="protein sequence ID" value="RLE10919.1"/>
    <property type="molecule type" value="Genomic_DNA"/>
</dbReference>
<dbReference type="PANTHER" id="PTHR10803:SF3">
    <property type="entry name" value="ATPASE GET3"/>
    <property type="match status" value="1"/>
</dbReference>
<comment type="similarity">
    <text evidence="1">Belongs to the arsA ATPase family.</text>
</comment>
<dbReference type="InterPro" id="IPR027417">
    <property type="entry name" value="P-loop_NTPase"/>
</dbReference>
<name>A0A662D9Y4_UNCAE</name>
<sequence>MKRSVYEPEYHFFSGKGGVGKTSIASATALWFAERGKKTLIISTDPAHSLSDAFRKKIGGNIKRIEKNLYAVEIDPKKAVEEYRKKFMPEIEKIEFLKGFGINETFDVMGTAPGIDEIASFDKFLQFMNSSEYEVIIFDTAPTGHALRFLSLPDILDSWIGKMIKMRMKFSAVVSMVKRILPFGTPEEDIDLRAEHLDEIKSRIEKAREILSDPERTSYNIVMIPEAMSIYESERSIKVLRDYGIPVKNIIVNQILPENNKCSFCKSKSAQQKKRLKMIRKKFKNYKILEVRLFKEEVHGKKMLKQLARELYG</sequence>
<accession>A0A662D9Y4</accession>
<gene>
    <name evidence="10" type="ORF">DRJ04_08935</name>
</gene>
<evidence type="ECO:0000256" key="4">
    <source>
        <dbReference type="ARBA" id="ARBA00022849"/>
    </source>
</evidence>
<comment type="caution">
    <text evidence="10">The sequence shown here is derived from an EMBL/GenBank/DDBJ whole genome shotgun (WGS) entry which is preliminary data.</text>
</comment>
<reference evidence="10 11" key="1">
    <citation type="submission" date="2018-06" db="EMBL/GenBank/DDBJ databases">
        <title>Extensive metabolic versatility and redundancy in microbially diverse, dynamic hydrothermal sediments.</title>
        <authorList>
            <person name="Dombrowski N."/>
            <person name="Teske A."/>
            <person name="Baker B.J."/>
        </authorList>
    </citation>
    <scope>NUCLEOTIDE SEQUENCE [LARGE SCALE GENOMIC DNA]</scope>
    <source>
        <strain evidence="10">B3_G15</strain>
    </source>
</reference>
<keyword evidence="4" id="KW-0059">Arsenical resistance</keyword>
<dbReference type="Proteomes" id="UP000280417">
    <property type="component" value="Unassembled WGS sequence"/>
</dbReference>
<evidence type="ECO:0000256" key="3">
    <source>
        <dbReference type="ARBA" id="ARBA00022840"/>
    </source>
</evidence>
<proteinExistence type="inferred from homology"/>
<dbReference type="SUPFAM" id="SSF52540">
    <property type="entry name" value="P-loop containing nucleoside triphosphate hydrolases"/>
    <property type="match status" value="1"/>
</dbReference>
<evidence type="ECO:0000256" key="6">
    <source>
        <dbReference type="ARBA" id="ARBA00052296"/>
    </source>
</evidence>
<dbReference type="Pfam" id="PF02374">
    <property type="entry name" value="ArsA_ATPase"/>
    <property type="match status" value="1"/>
</dbReference>
<comment type="catalytic activity">
    <reaction evidence="6">
        <text>arsenite(in) + ATP + H2O = arsenite(out) + ADP + phosphate + H(+)</text>
        <dbReference type="Rhea" id="RHEA:11348"/>
        <dbReference type="ChEBI" id="CHEBI:15377"/>
        <dbReference type="ChEBI" id="CHEBI:15378"/>
        <dbReference type="ChEBI" id="CHEBI:29242"/>
        <dbReference type="ChEBI" id="CHEBI:30616"/>
        <dbReference type="ChEBI" id="CHEBI:43474"/>
        <dbReference type="ChEBI" id="CHEBI:456216"/>
        <dbReference type="EC" id="7.3.2.7"/>
    </reaction>
</comment>
<dbReference type="FunFam" id="3.40.50.300:FF:001801">
    <property type="entry name" value="Putative arsenical pump-driving ATPase"/>
    <property type="match status" value="1"/>
</dbReference>